<organism evidence="2 3">
    <name type="scientific">Caballeronia zhejiangensis</name>
    <dbReference type="NCBI Taxonomy" id="871203"/>
    <lineage>
        <taxon>Bacteria</taxon>
        <taxon>Pseudomonadati</taxon>
        <taxon>Pseudomonadota</taxon>
        <taxon>Betaproteobacteria</taxon>
        <taxon>Burkholderiales</taxon>
        <taxon>Burkholderiaceae</taxon>
        <taxon>Caballeronia</taxon>
    </lineage>
</organism>
<dbReference type="AlphaFoldDB" id="A0A656QFN5"/>
<accession>A0A656QFN5</accession>
<feature type="compositionally biased region" description="Low complexity" evidence="1">
    <location>
        <begin position="141"/>
        <end position="150"/>
    </location>
</feature>
<gene>
    <name evidence="2" type="ORF">BG60_09770</name>
</gene>
<feature type="region of interest" description="Disordered" evidence="1">
    <location>
        <begin position="1"/>
        <end position="150"/>
    </location>
</feature>
<proteinExistence type="predicted"/>
<keyword evidence="3" id="KW-1185">Reference proteome</keyword>
<evidence type="ECO:0000256" key="1">
    <source>
        <dbReference type="SAM" id="MobiDB-lite"/>
    </source>
</evidence>
<evidence type="ECO:0000313" key="3">
    <source>
        <dbReference type="Proteomes" id="UP000027451"/>
    </source>
</evidence>
<dbReference type="Proteomes" id="UP000027451">
    <property type="component" value="Unassembled WGS sequence"/>
</dbReference>
<evidence type="ECO:0000313" key="2">
    <source>
        <dbReference type="EMBL" id="KDR28582.1"/>
    </source>
</evidence>
<feature type="compositionally biased region" description="Polar residues" evidence="1">
    <location>
        <begin position="277"/>
        <end position="288"/>
    </location>
</feature>
<feature type="compositionally biased region" description="Low complexity" evidence="1">
    <location>
        <begin position="46"/>
        <end position="80"/>
    </location>
</feature>
<dbReference type="EMBL" id="JFHD01000017">
    <property type="protein sequence ID" value="KDR28582.1"/>
    <property type="molecule type" value="Genomic_DNA"/>
</dbReference>
<feature type="compositionally biased region" description="Low complexity" evidence="1">
    <location>
        <begin position="250"/>
        <end position="262"/>
    </location>
</feature>
<feature type="compositionally biased region" description="Low complexity" evidence="1">
    <location>
        <begin position="1"/>
        <end position="34"/>
    </location>
</feature>
<comment type="caution">
    <text evidence="2">The sequence shown here is derived from an EMBL/GenBank/DDBJ whole genome shotgun (WGS) entry which is preliminary data.</text>
</comment>
<protein>
    <submittedName>
        <fullName evidence="2">Ribonuclease E</fullName>
    </submittedName>
</protein>
<name>A0A656QFN5_9BURK</name>
<sequence>MTVNHAADVAEAEGAAESTSAQAGVFDAEAAQEAAARREPRPAAPQPVEASVQQPAAQPLEAKPQEQAPAAAEEAPVAKTVEAEPFELKAQTPEPTNFDLFAKPAPAPEVENPFGPEPKVAETKLADPFAPASAPVASEGPKPVETAPTPVEPVAAEPAEVAEPVKTAAVASTPEATAVEPVKPVEIAQAQTQAPVFAPEPVAVVDEPVKVAAPAAPATSTPIAVDTLQPMLERAGLVWVNTDEGKLREANAAAAREPAAVRVPRERKALPPADTAPMQQVETSKQAH</sequence>
<feature type="region of interest" description="Disordered" evidence="1">
    <location>
        <begin position="250"/>
        <end position="288"/>
    </location>
</feature>
<reference evidence="2 3" key="1">
    <citation type="submission" date="2014-03" db="EMBL/GenBank/DDBJ databases">
        <title>Draft Genome Sequences of Four Burkholderia Strains.</title>
        <authorList>
            <person name="Liu X.Y."/>
            <person name="Li C.X."/>
            <person name="Xu J.H."/>
        </authorList>
    </citation>
    <scope>NUCLEOTIDE SEQUENCE [LARGE SCALE GENOMIC DNA]</scope>
    <source>
        <strain evidence="2 3">OP-1</strain>
    </source>
</reference>
<dbReference type="RefSeq" id="WP_241484874.1">
    <property type="nucleotide sequence ID" value="NZ_JFHD01000017.1"/>
</dbReference>